<feature type="transmembrane region" description="Helical" evidence="7">
    <location>
        <begin position="337"/>
        <end position="356"/>
    </location>
</feature>
<protein>
    <recommendedName>
        <fullName evidence="7">TRAP transporter large permease protein</fullName>
    </recommendedName>
</protein>
<feature type="transmembrane region" description="Helical" evidence="7">
    <location>
        <begin position="217"/>
        <end position="239"/>
    </location>
</feature>
<comment type="caution">
    <text evidence="9">The sequence shown here is derived from an EMBL/GenBank/DDBJ whole genome shotgun (WGS) entry which is preliminary data.</text>
</comment>
<feature type="transmembrane region" description="Helical" evidence="7">
    <location>
        <begin position="96"/>
        <end position="126"/>
    </location>
</feature>
<name>A0ABS0SGJ5_9HYPH</name>
<proteinExistence type="inferred from homology"/>
<dbReference type="Pfam" id="PF06808">
    <property type="entry name" value="DctM"/>
    <property type="match status" value="1"/>
</dbReference>
<keyword evidence="2" id="KW-1003">Cell membrane</keyword>
<comment type="similarity">
    <text evidence="7">Belongs to the TRAP transporter large permease family.</text>
</comment>
<dbReference type="InterPro" id="IPR004681">
    <property type="entry name" value="TRAP_DctM"/>
</dbReference>
<feature type="transmembrane region" description="Helical" evidence="7">
    <location>
        <begin position="174"/>
        <end position="196"/>
    </location>
</feature>
<evidence type="ECO:0000256" key="1">
    <source>
        <dbReference type="ARBA" id="ARBA00004429"/>
    </source>
</evidence>
<dbReference type="Proteomes" id="UP000601789">
    <property type="component" value="Unassembled WGS sequence"/>
</dbReference>
<reference evidence="9 10" key="1">
    <citation type="submission" date="2020-10" db="EMBL/GenBank/DDBJ databases">
        <title>Aquamicrobium zhengzhouensis sp. nov., a exopolysaccharide producing bacterium isolated from farmland soil.</title>
        <authorList>
            <person name="Wang X."/>
        </authorList>
    </citation>
    <scope>NUCLEOTIDE SEQUENCE [LARGE SCALE GENOMIC DNA]</scope>
    <source>
        <strain evidence="10">cd-1</strain>
    </source>
</reference>
<keyword evidence="5 7" id="KW-1133">Transmembrane helix</keyword>
<feature type="transmembrane region" description="Helical" evidence="7">
    <location>
        <begin position="281"/>
        <end position="305"/>
    </location>
</feature>
<feature type="transmembrane region" description="Helical" evidence="7">
    <location>
        <begin position="12"/>
        <end position="37"/>
    </location>
</feature>
<evidence type="ECO:0000313" key="10">
    <source>
        <dbReference type="Proteomes" id="UP000601789"/>
    </source>
</evidence>
<feature type="transmembrane region" description="Helical" evidence="7">
    <location>
        <begin position="245"/>
        <end position="269"/>
    </location>
</feature>
<dbReference type="PIRSF" id="PIRSF006066">
    <property type="entry name" value="HI0050"/>
    <property type="match status" value="1"/>
</dbReference>
<feature type="domain" description="TRAP C4-dicarboxylate transport system permease DctM subunit" evidence="8">
    <location>
        <begin position="8"/>
        <end position="421"/>
    </location>
</feature>
<evidence type="ECO:0000256" key="3">
    <source>
        <dbReference type="ARBA" id="ARBA00022519"/>
    </source>
</evidence>
<feature type="transmembrane region" description="Helical" evidence="7">
    <location>
        <begin position="311"/>
        <end position="330"/>
    </location>
</feature>
<evidence type="ECO:0000256" key="6">
    <source>
        <dbReference type="ARBA" id="ARBA00023136"/>
    </source>
</evidence>
<feature type="transmembrane region" description="Helical" evidence="7">
    <location>
        <begin position="397"/>
        <end position="425"/>
    </location>
</feature>
<dbReference type="PANTHER" id="PTHR33362">
    <property type="entry name" value="SIALIC ACID TRAP TRANSPORTER PERMEASE PROTEIN SIAT-RELATED"/>
    <property type="match status" value="1"/>
</dbReference>
<keyword evidence="4 7" id="KW-0812">Transmembrane</keyword>
<dbReference type="RefSeq" id="WP_198477966.1">
    <property type="nucleotide sequence ID" value="NZ_JADGMQ010000016.1"/>
</dbReference>
<keyword evidence="6 7" id="KW-0472">Membrane</keyword>
<accession>A0ABS0SGJ5</accession>
<organism evidence="9 10">
    <name type="scientific">Aquamicrobium zhengzhouense</name>
    <dbReference type="NCBI Taxonomy" id="2781738"/>
    <lineage>
        <taxon>Bacteria</taxon>
        <taxon>Pseudomonadati</taxon>
        <taxon>Pseudomonadota</taxon>
        <taxon>Alphaproteobacteria</taxon>
        <taxon>Hyphomicrobiales</taxon>
        <taxon>Phyllobacteriaceae</taxon>
        <taxon>Aquamicrobium</taxon>
    </lineage>
</organism>
<feature type="transmembrane region" description="Helical" evidence="7">
    <location>
        <begin position="362"/>
        <end position="385"/>
    </location>
</feature>
<evidence type="ECO:0000313" key="9">
    <source>
        <dbReference type="EMBL" id="MBI1622425.1"/>
    </source>
</evidence>
<keyword evidence="3 7" id="KW-0997">Cell inner membrane</keyword>
<evidence type="ECO:0000259" key="8">
    <source>
        <dbReference type="Pfam" id="PF06808"/>
    </source>
</evidence>
<evidence type="ECO:0000256" key="5">
    <source>
        <dbReference type="ARBA" id="ARBA00022989"/>
    </source>
</evidence>
<feature type="transmembrane region" description="Helical" evidence="7">
    <location>
        <begin position="57"/>
        <end position="76"/>
    </location>
</feature>
<evidence type="ECO:0000256" key="7">
    <source>
        <dbReference type="RuleBase" id="RU369079"/>
    </source>
</evidence>
<dbReference type="InterPro" id="IPR010656">
    <property type="entry name" value="DctM"/>
</dbReference>
<dbReference type="PANTHER" id="PTHR33362:SF5">
    <property type="entry name" value="C4-DICARBOXYLATE TRAP TRANSPORTER LARGE PERMEASE PROTEIN DCTM"/>
    <property type="match status" value="1"/>
</dbReference>
<dbReference type="EMBL" id="JADGMQ010000016">
    <property type="protein sequence ID" value="MBI1622425.1"/>
    <property type="molecule type" value="Genomic_DNA"/>
</dbReference>
<dbReference type="NCBIfam" id="TIGR00786">
    <property type="entry name" value="dctM"/>
    <property type="match status" value="1"/>
</dbReference>
<sequence>MTATLTGFGALFALLFTGMPLAFGMAIVGFVGFALTVGINPAGAMSAQIVWDNLSSYSLSVLPLFVLMGNLINHAGLSADLYNASNALIGHRKGGLAMATILASGGFAAVSGSSLATAATMSSIALPSMRRYRYDDGLSSATVAAGGTLGILIPPSVIMVIYGTMTETSIAKLFMAGIIPGILGVLFYLAAVRYVVWRNPAAGPAGERMPWAERLHYLRKVWAIALLFFIVMGGIYVGMFTATEAAGIGAMGAFVISLFKGGLSVPVLFKILANTARTTATLMAVLLGALIFANFINVSGVPSAVVGAINWLNLSPIGVIFALIAFYIVLGAVFDELAMILLTVPLFFPLVIGLGFDPIWFGIVIVMVVEIGLICPPIGMNLFVIRATLRDVPLTTIFRGIIPFVIVDVLRLALIVFVPWLVLILPAQMSN</sequence>
<comment type="function">
    <text evidence="7">Part of the tripartite ATP-independent periplasmic (TRAP) transport system.</text>
</comment>
<keyword evidence="7" id="KW-0813">Transport</keyword>
<comment type="subunit">
    <text evidence="7">The complex comprises the extracytoplasmic solute receptor protein and the two transmembrane proteins.</text>
</comment>
<evidence type="ECO:0000256" key="2">
    <source>
        <dbReference type="ARBA" id="ARBA00022475"/>
    </source>
</evidence>
<evidence type="ECO:0000256" key="4">
    <source>
        <dbReference type="ARBA" id="ARBA00022692"/>
    </source>
</evidence>
<gene>
    <name evidence="9" type="ORF">IOD40_17325</name>
</gene>
<feature type="transmembrane region" description="Helical" evidence="7">
    <location>
        <begin position="138"/>
        <end position="162"/>
    </location>
</feature>
<keyword evidence="10" id="KW-1185">Reference proteome</keyword>
<comment type="subcellular location">
    <subcellularLocation>
        <location evidence="1 7">Cell inner membrane</location>
        <topology evidence="1 7">Multi-pass membrane protein</topology>
    </subcellularLocation>
</comment>